<evidence type="ECO:0000313" key="2">
    <source>
        <dbReference type="EMBL" id="CEK11671.1"/>
    </source>
</evidence>
<protein>
    <recommendedName>
        <fullName evidence="4">FUSC family protein</fullName>
    </recommendedName>
</protein>
<dbReference type="HOGENOM" id="CLU_782548_0_0_6"/>
<dbReference type="STRING" id="449.LHA_2671"/>
<keyword evidence="1" id="KW-0812">Transmembrane</keyword>
<gene>
    <name evidence="2" type="ORF">LHA_2671</name>
</gene>
<keyword evidence="3" id="KW-1185">Reference proteome</keyword>
<evidence type="ECO:0008006" key="4">
    <source>
        <dbReference type="Google" id="ProtNLM"/>
    </source>
</evidence>
<keyword evidence="1" id="KW-1133">Transmembrane helix</keyword>
<sequence>MFNIKRLQSFFWEIDPGYFRLKHATKTIVAILITLLLVNNESMATKAMAGVSCAMSIQGSFAKHYFWRIGQIIFFDLLYFASFSLGLLIRDSANLKAIALVLLGFAVNYIRRFGLQTSIAPLMIWLLCFMATILPFNSSAEAWTHIHGLIIGLVVSALIMLVIFPENYRRLYIHNSNRFFKSLAQGFNEVRRYLLRANSPIDFQRLTFVRTKDSLNRLLESNQSIDQSDIFDEQQENLISELMICEYALAQAYIIMIDAYRNLRIHNHFLSKEVRLSLSVINKQLSRWFYSAQMDKSYKVSAKKIEVSFDKFMQKVNEEQITEPNLVIAVLNLNLSLRFIVQQFDKLLDSSHAN</sequence>
<dbReference type="PATRIC" id="fig|449.7.peg.2520"/>
<accession>A0A0A8UVZ3</accession>
<dbReference type="OrthoDB" id="5636317at2"/>
<organism evidence="2 3">
    <name type="scientific">Legionella hackeliae</name>
    <dbReference type="NCBI Taxonomy" id="449"/>
    <lineage>
        <taxon>Bacteria</taxon>
        <taxon>Pseudomonadati</taxon>
        <taxon>Pseudomonadota</taxon>
        <taxon>Gammaproteobacteria</taxon>
        <taxon>Legionellales</taxon>
        <taxon>Legionellaceae</taxon>
        <taxon>Legionella</taxon>
    </lineage>
</organism>
<dbReference type="Proteomes" id="UP000032803">
    <property type="component" value="Chromosome I"/>
</dbReference>
<feature type="transmembrane region" description="Helical" evidence="1">
    <location>
        <begin position="146"/>
        <end position="164"/>
    </location>
</feature>
<feature type="transmembrane region" description="Helical" evidence="1">
    <location>
        <begin position="122"/>
        <end position="140"/>
    </location>
</feature>
<dbReference type="EMBL" id="LN681225">
    <property type="protein sequence ID" value="CEK11671.1"/>
    <property type="molecule type" value="Genomic_DNA"/>
</dbReference>
<feature type="transmembrane region" description="Helical" evidence="1">
    <location>
        <begin position="65"/>
        <end position="87"/>
    </location>
</feature>
<reference evidence="3" key="1">
    <citation type="submission" date="2014-09" db="EMBL/GenBank/DDBJ databases">
        <authorList>
            <person name="Gomez-Valero L."/>
        </authorList>
    </citation>
    <scope>NUCLEOTIDE SEQUENCE [LARGE SCALE GENOMIC DNA]</scope>
    <source>
        <strain evidence="3">ATCC35250</strain>
    </source>
</reference>
<keyword evidence="1" id="KW-0472">Membrane</keyword>
<proteinExistence type="predicted"/>
<dbReference type="KEGG" id="lha:LHA_2671"/>
<dbReference type="RefSeq" id="WP_147292362.1">
    <property type="nucleotide sequence ID" value="NZ_LN681225.1"/>
</dbReference>
<evidence type="ECO:0000256" key="1">
    <source>
        <dbReference type="SAM" id="Phobius"/>
    </source>
</evidence>
<evidence type="ECO:0000313" key="3">
    <source>
        <dbReference type="Proteomes" id="UP000032803"/>
    </source>
</evidence>
<name>A0A0A8UVZ3_LEGHA</name>
<dbReference type="AlphaFoldDB" id="A0A0A8UVZ3"/>